<organism evidence="2 5">
    <name type="scientific">Streptococcus lactarius</name>
    <dbReference type="NCBI Taxonomy" id="684066"/>
    <lineage>
        <taxon>Bacteria</taxon>
        <taxon>Bacillati</taxon>
        <taxon>Bacillota</taxon>
        <taxon>Bacilli</taxon>
        <taxon>Lactobacillales</taxon>
        <taxon>Streptococcaceae</taxon>
        <taxon>Streptococcus</taxon>
    </lineage>
</organism>
<dbReference type="EMBL" id="CP072329">
    <property type="protein sequence ID" value="QUB39115.1"/>
    <property type="molecule type" value="Genomic_DNA"/>
</dbReference>
<evidence type="ECO:0000313" key="4">
    <source>
        <dbReference type="Proteomes" id="UP000676511"/>
    </source>
</evidence>
<dbReference type="Proteomes" id="UP000676511">
    <property type="component" value="Chromosome"/>
</dbReference>
<dbReference type="Gene3D" id="1.20.5.50">
    <property type="match status" value="1"/>
</dbReference>
<proteinExistence type="predicted"/>
<dbReference type="EMBL" id="MRXX01000008">
    <property type="protein sequence ID" value="MBK4779895.1"/>
    <property type="molecule type" value="Genomic_DNA"/>
</dbReference>
<evidence type="ECO:0000313" key="5">
    <source>
        <dbReference type="Proteomes" id="UP001138780"/>
    </source>
</evidence>
<dbReference type="AlphaFoldDB" id="A0A9X0WN96"/>
<evidence type="ECO:0000313" key="2">
    <source>
        <dbReference type="EMBL" id="MBK4779895.1"/>
    </source>
</evidence>
<sequence length="129" mass="15789">MENKEFECINAIRKVEEKWNRAEEELKMEIKKLENRMHQIHNQYYFTKQSIEMMEEEVGYFSKSMGNMEFLSDYYRELSDVYEELHFDYHQEIASIEEVHQLKQKELQAVSEQCANEIAKLRKDMYVEN</sequence>
<accession>A0A9X0WN96</accession>
<gene>
    <name evidence="2" type="ORF">BTU61_06780</name>
    <name evidence="3" type="ORF">J4854_01295</name>
</gene>
<reference evidence="2" key="1">
    <citation type="submission" date="2016-12" db="EMBL/GenBank/DDBJ databases">
        <title>Draft genome of Streptococcus lactarius CCUG 66490T type strain.</title>
        <authorList>
            <person name="Salva-Serra F."/>
            <person name="Engstrom-Jakobsson H."/>
            <person name="Thorell K."/>
            <person name="Gomila M."/>
            <person name="Gonzales-Siles L."/>
            <person name="Busquets A."/>
            <person name="Jaen-Luchoro D."/>
            <person name="Karlsson R."/>
            <person name="Kristiansson E."/>
            <person name="Moore E."/>
        </authorList>
    </citation>
    <scope>NUCLEOTIDE SEQUENCE</scope>
    <source>
        <strain evidence="2">CCUG 66490</strain>
    </source>
</reference>
<name>A0A9X0WN96_9STRE</name>
<feature type="coiled-coil region" evidence="1">
    <location>
        <begin position="12"/>
        <end position="43"/>
    </location>
</feature>
<evidence type="ECO:0000313" key="3">
    <source>
        <dbReference type="EMBL" id="QUB39115.1"/>
    </source>
</evidence>
<keyword evidence="4" id="KW-1185">Reference proteome</keyword>
<dbReference type="RefSeq" id="WP_200772887.1">
    <property type="nucleotide sequence ID" value="NZ_JBHRZZ010000001.1"/>
</dbReference>
<keyword evidence="1" id="KW-0175">Coiled coil</keyword>
<dbReference type="Proteomes" id="UP001138780">
    <property type="component" value="Unassembled WGS sequence"/>
</dbReference>
<reference evidence="3 4" key="2">
    <citation type="submission" date="2021-03" db="EMBL/GenBank/DDBJ databases">
        <title>Human Oral Microbial Genomes.</title>
        <authorList>
            <person name="Johnston C.D."/>
            <person name="Chen T."/>
            <person name="Dewhirst F.E."/>
        </authorList>
    </citation>
    <scope>NUCLEOTIDE SEQUENCE [LARGE SCALE GENOMIC DNA]</scope>
    <source>
        <strain evidence="3 4">CCUG 66490</strain>
    </source>
</reference>
<protein>
    <submittedName>
        <fullName evidence="2">Uncharacterized protein</fullName>
    </submittedName>
</protein>
<evidence type="ECO:0000256" key="1">
    <source>
        <dbReference type="SAM" id="Coils"/>
    </source>
</evidence>